<name>A0A0V0ZQZ0_TRISP</name>
<gene>
    <name evidence="1" type="ORF">T01_11728</name>
</gene>
<comment type="caution">
    <text evidence="1">The sequence shown here is derived from an EMBL/GenBank/DDBJ whole genome shotgun (WGS) entry which is preliminary data.</text>
</comment>
<dbReference type="InParanoid" id="A0A0V0ZQZ0"/>
<dbReference type="AlphaFoldDB" id="A0A0V0ZQZ0"/>
<keyword evidence="2" id="KW-1185">Reference proteome</keyword>
<proteinExistence type="predicted"/>
<organism evidence="1 2">
    <name type="scientific">Trichinella spiralis</name>
    <name type="common">Trichina worm</name>
    <dbReference type="NCBI Taxonomy" id="6334"/>
    <lineage>
        <taxon>Eukaryota</taxon>
        <taxon>Metazoa</taxon>
        <taxon>Ecdysozoa</taxon>
        <taxon>Nematoda</taxon>
        <taxon>Enoplea</taxon>
        <taxon>Dorylaimia</taxon>
        <taxon>Trichinellida</taxon>
        <taxon>Trichinellidae</taxon>
        <taxon>Trichinella</taxon>
    </lineage>
</organism>
<sequence>MDIRPSISLFLFGELIARRGSVFNIAILFKWHINSLLSLLLLQVTGFSTFGKNVLTYHTTEAS</sequence>
<evidence type="ECO:0000313" key="1">
    <source>
        <dbReference type="EMBL" id="KRY14606.1"/>
    </source>
</evidence>
<evidence type="ECO:0000313" key="2">
    <source>
        <dbReference type="Proteomes" id="UP000054776"/>
    </source>
</evidence>
<protein>
    <submittedName>
        <fullName evidence="1">Uncharacterized protein</fullName>
    </submittedName>
</protein>
<dbReference type="EMBL" id="JYDH01002284">
    <property type="protein sequence ID" value="KRY14606.1"/>
    <property type="molecule type" value="Genomic_DNA"/>
</dbReference>
<reference evidence="1 2" key="1">
    <citation type="submission" date="2015-01" db="EMBL/GenBank/DDBJ databases">
        <title>Evolution of Trichinella species and genotypes.</title>
        <authorList>
            <person name="Korhonen P.K."/>
            <person name="Edoardo P."/>
            <person name="Giuseppe L.R."/>
            <person name="Gasser R.B."/>
        </authorList>
    </citation>
    <scope>NUCLEOTIDE SEQUENCE [LARGE SCALE GENOMIC DNA]</scope>
    <source>
        <strain evidence="1">ISS3</strain>
    </source>
</reference>
<accession>A0A0V0ZQZ0</accession>
<dbReference type="Proteomes" id="UP000054776">
    <property type="component" value="Unassembled WGS sequence"/>
</dbReference>